<dbReference type="EMBL" id="BOMV01000107">
    <property type="protein sequence ID" value="GIF01597.1"/>
    <property type="molecule type" value="Genomic_DNA"/>
</dbReference>
<reference evidence="2" key="1">
    <citation type="submission" date="2021-01" db="EMBL/GenBank/DDBJ databases">
        <title>Whole genome shotgun sequence of Actinoplanes rishiriensis NBRC 108556.</title>
        <authorList>
            <person name="Komaki H."/>
            <person name="Tamura T."/>
        </authorList>
    </citation>
    <scope>NUCLEOTIDE SEQUENCE</scope>
    <source>
        <strain evidence="2">NBRC 108556</strain>
    </source>
</reference>
<gene>
    <name evidence="2" type="ORF">Ari01nite_90610</name>
</gene>
<keyword evidence="1" id="KW-0732">Signal</keyword>
<dbReference type="AlphaFoldDB" id="A0A919K628"/>
<dbReference type="InterPro" id="IPR035992">
    <property type="entry name" value="Ricin_B-like_lectins"/>
</dbReference>
<dbReference type="Proteomes" id="UP000636960">
    <property type="component" value="Unassembled WGS sequence"/>
</dbReference>
<evidence type="ECO:0000313" key="2">
    <source>
        <dbReference type="EMBL" id="GIF01597.1"/>
    </source>
</evidence>
<feature type="chain" id="PRO_5036699492" description="Ricin B lectin domain-containing protein" evidence="1">
    <location>
        <begin position="28"/>
        <end position="164"/>
    </location>
</feature>
<dbReference type="Gene3D" id="2.80.10.50">
    <property type="match status" value="1"/>
</dbReference>
<organism evidence="2 3">
    <name type="scientific">Paractinoplanes rishiriensis</name>
    <dbReference type="NCBI Taxonomy" id="1050105"/>
    <lineage>
        <taxon>Bacteria</taxon>
        <taxon>Bacillati</taxon>
        <taxon>Actinomycetota</taxon>
        <taxon>Actinomycetes</taxon>
        <taxon>Micromonosporales</taxon>
        <taxon>Micromonosporaceae</taxon>
        <taxon>Paractinoplanes</taxon>
    </lineage>
</organism>
<dbReference type="SUPFAM" id="SSF50370">
    <property type="entry name" value="Ricin B-like lectins"/>
    <property type="match status" value="1"/>
</dbReference>
<proteinExistence type="predicted"/>
<sequence length="164" mass="17800">MRRAVTAIAALVAAVVAATTFAAPAQAAVRTLVQVTNGWCVRQISNYPDLRSCSTAPTSARNWTFVNKGTYNGHQLWAFKNASTGKCIDSAPLMVTCSANSNYEKWEVFYVNTASGRRMALKNLGAALHRGSHVCMTFRNPAGAAGNLLLRPCNIYDSLQQFRP</sequence>
<keyword evidence="3" id="KW-1185">Reference proteome</keyword>
<comment type="caution">
    <text evidence="2">The sequence shown here is derived from an EMBL/GenBank/DDBJ whole genome shotgun (WGS) entry which is preliminary data.</text>
</comment>
<evidence type="ECO:0008006" key="4">
    <source>
        <dbReference type="Google" id="ProtNLM"/>
    </source>
</evidence>
<feature type="signal peptide" evidence="1">
    <location>
        <begin position="1"/>
        <end position="27"/>
    </location>
</feature>
<evidence type="ECO:0000256" key="1">
    <source>
        <dbReference type="SAM" id="SignalP"/>
    </source>
</evidence>
<name>A0A919K628_9ACTN</name>
<dbReference type="PROSITE" id="PS50231">
    <property type="entry name" value="RICIN_B_LECTIN"/>
    <property type="match status" value="1"/>
</dbReference>
<evidence type="ECO:0000313" key="3">
    <source>
        <dbReference type="Proteomes" id="UP000636960"/>
    </source>
</evidence>
<accession>A0A919K628</accession>
<protein>
    <recommendedName>
        <fullName evidence="4">Ricin B lectin domain-containing protein</fullName>
    </recommendedName>
</protein>
<dbReference type="RefSeq" id="WP_203790407.1">
    <property type="nucleotide sequence ID" value="NZ_BOMV01000107.1"/>
</dbReference>